<feature type="region of interest" description="Disordered" evidence="8">
    <location>
        <begin position="536"/>
        <end position="579"/>
    </location>
</feature>
<dbReference type="PROSITE" id="PS51318">
    <property type="entry name" value="TAT"/>
    <property type="match status" value="1"/>
</dbReference>
<evidence type="ECO:0000256" key="4">
    <source>
        <dbReference type="ARBA" id="ARBA00022512"/>
    </source>
</evidence>
<dbReference type="NCBIfam" id="TIGR03397">
    <property type="entry name" value="acid_phos_Burk"/>
    <property type="match status" value="1"/>
</dbReference>
<keyword evidence="9" id="KW-0812">Transmembrane</keyword>
<dbReference type="InterPro" id="IPR006311">
    <property type="entry name" value="TAT_signal"/>
</dbReference>
<keyword evidence="5" id="KW-0378">Hydrolase</keyword>
<sequence>MSIRSHARRVFAGCAALAVVSAVALPAPSAALAAGDRSALGGITNIVVIYEENHSFDNLFGGWEGVDGLRSAAPEHTTQVRADGSPLACLPQNDVNLPPITTDCTGGVFPNTPFGIEEHIKPADTTCPVLNGPYQPNGWRNGTGTPGGCTEDLVHRFYQEQYQINGGRQNRYVTGSDAIGLTMGHYDTRSLPIYRYLHGAGAPRYAIADNFFQAAFGGSFLNHQWLVAARTPEWTDKTTAAGKNSIVDANGMPRSYPLYQATGPVTDGPLTQAPEADGSCKVAVCGDYAINTVQPWYQPYSPGTVDAKRMPALTYPTIGDRLSARHVDWAWYAGGWDNASGNAGGAGWTNGTDGRTCADPRTMTGAVYPNCPDATFQFHHQPLNYFAAYAPGTDARAKHLRDEVEFIAAAKAGKLKPVSFVKPVGEENEHPGYASEATGSDHLVELLKAIEGGKQAKNTMVVVTYDEFGGQWDHVSPPKGDVWGPGTRIPALVISPRLAKPFSVDRTPHDTTSVLATIEQKFHLAPLGPRDARVAGLGSVFTGGDDQGDDSPGGGASGGGGSGGGQAAPGGSGGGLPITGPDAVGIAAAGLALVVAGAVALTVSRRRRVD</sequence>
<comment type="catalytic activity">
    <reaction evidence="7">
        <text>a 1,2-diacyl-sn-glycero-3-phosphocholine + H2O = phosphocholine + a 1,2-diacyl-sn-glycerol + H(+)</text>
        <dbReference type="Rhea" id="RHEA:10604"/>
        <dbReference type="ChEBI" id="CHEBI:15377"/>
        <dbReference type="ChEBI" id="CHEBI:15378"/>
        <dbReference type="ChEBI" id="CHEBI:17815"/>
        <dbReference type="ChEBI" id="CHEBI:57643"/>
        <dbReference type="ChEBI" id="CHEBI:295975"/>
        <dbReference type="EC" id="3.1.4.3"/>
    </reaction>
    <physiologicalReaction direction="left-to-right" evidence="7">
        <dbReference type="Rhea" id="RHEA:10605"/>
    </physiologicalReaction>
</comment>
<dbReference type="InterPro" id="IPR017768">
    <property type="entry name" value="AcpA"/>
</dbReference>
<evidence type="ECO:0000256" key="7">
    <source>
        <dbReference type="ARBA" id="ARBA00048421"/>
    </source>
</evidence>
<proteinExistence type="inferred from homology"/>
<reference evidence="12" key="2">
    <citation type="submission" date="2024-06" db="EMBL/GenBank/DDBJ databases">
        <title>Micromonospora mangrovi CCTCC AA 2012012 genome sequences.</title>
        <authorList>
            <person name="Gao J."/>
        </authorList>
    </citation>
    <scope>NUCLEOTIDE SEQUENCE</scope>
    <source>
        <strain evidence="12">CCTCC AA 2012012</strain>
    </source>
</reference>
<dbReference type="PANTHER" id="PTHR31956">
    <property type="entry name" value="NON-SPECIFIC PHOSPHOLIPASE C4-RELATED"/>
    <property type="match status" value="1"/>
</dbReference>
<keyword evidence="9" id="KW-0472">Membrane</keyword>
<organism evidence="11">
    <name type="scientific">Micromonospora sp. CCTCC AA 2012012</name>
    <dbReference type="NCBI Taxonomy" id="3111921"/>
    <lineage>
        <taxon>Bacteria</taxon>
        <taxon>Bacillati</taxon>
        <taxon>Actinomycetota</taxon>
        <taxon>Actinomycetes</taxon>
        <taxon>Micromonosporales</taxon>
        <taxon>Micromonosporaceae</taxon>
        <taxon>Micromonospora</taxon>
    </lineage>
</organism>
<dbReference type="PANTHER" id="PTHR31956:SF1">
    <property type="entry name" value="NON-SPECIFIC PHOSPHOLIPASE C1"/>
    <property type="match status" value="1"/>
</dbReference>
<feature type="signal peptide" evidence="10">
    <location>
        <begin position="1"/>
        <end position="33"/>
    </location>
</feature>
<evidence type="ECO:0000256" key="8">
    <source>
        <dbReference type="SAM" id="MobiDB-lite"/>
    </source>
</evidence>
<evidence type="ECO:0000313" key="11">
    <source>
        <dbReference type="EMBL" id="XBP95975.1"/>
    </source>
</evidence>
<evidence type="ECO:0000256" key="5">
    <source>
        <dbReference type="ARBA" id="ARBA00022801"/>
    </source>
</evidence>
<accession>A0AAU7MEC4</accession>
<evidence type="ECO:0000256" key="10">
    <source>
        <dbReference type="SAM" id="SignalP"/>
    </source>
</evidence>
<protein>
    <recommendedName>
        <fullName evidence="3">phospholipase C</fullName>
        <ecNumber evidence="3">3.1.4.3</ecNumber>
    </recommendedName>
</protein>
<dbReference type="EMBL" id="CP157762">
    <property type="protein sequence ID" value="XBP95975.1"/>
    <property type="molecule type" value="Genomic_DNA"/>
</dbReference>
<evidence type="ECO:0000256" key="3">
    <source>
        <dbReference type="ARBA" id="ARBA00012018"/>
    </source>
</evidence>
<evidence type="ECO:0000256" key="9">
    <source>
        <dbReference type="SAM" id="Phobius"/>
    </source>
</evidence>
<feature type="transmembrane region" description="Helical" evidence="9">
    <location>
        <begin position="583"/>
        <end position="603"/>
    </location>
</feature>
<evidence type="ECO:0000256" key="2">
    <source>
        <dbReference type="ARBA" id="ARBA00009717"/>
    </source>
</evidence>
<evidence type="ECO:0000256" key="6">
    <source>
        <dbReference type="ARBA" id="ARBA00023026"/>
    </source>
</evidence>
<dbReference type="EMBL" id="CP159342">
    <property type="protein sequence ID" value="XCH76679.1"/>
    <property type="molecule type" value="Genomic_DNA"/>
</dbReference>
<keyword evidence="4" id="KW-0134">Cell wall</keyword>
<dbReference type="Pfam" id="PF04185">
    <property type="entry name" value="Phosphoesterase"/>
    <property type="match status" value="1"/>
</dbReference>
<comment type="similarity">
    <text evidence="2">Belongs to the bacterial phospholipase C family.</text>
</comment>
<dbReference type="SUPFAM" id="SSF53649">
    <property type="entry name" value="Alkaline phosphatase-like"/>
    <property type="match status" value="1"/>
</dbReference>
<dbReference type="Gene3D" id="3.40.720.10">
    <property type="entry name" value="Alkaline Phosphatase, subunit A"/>
    <property type="match status" value="2"/>
</dbReference>
<dbReference type="AlphaFoldDB" id="A0AAU7MEC4"/>
<dbReference type="GO" id="GO:0003993">
    <property type="term" value="F:acid phosphatase activity"/>
    <property type="evidence" value="ECO:0007669"/>
    <property type="project" value="InterPro"/>
</dbReference>
<dbReference type="InterPro" id="IPR007312">
    <property type="entry name" value="Phosphoesterase"/>
</dbReference>
<name>A0AAU7MEC4_9ACTN</name>
<dbReference type="GO" id="GO:0034480">
    <property type="term" value="F:phosphatidylcholine phospholipase C activity"/>
    <property type="evidence" value="ECO:0007669"/>
    <property type="project" value="UniProtKB-EC"/>
</dbReference>
<feature type="compositionally biased region" description="Gly residues" evidence="8">
    <location>
        <begin position="551"/>
        <end position="577"/>
    </location>
</feature>
<evidence type="ECO:0000313" key="12">
    <source>
        <dbReference type="EMBL" id="XCH76679.1"/>
    </source>
</evidence>
<comment type="subcellular location">
    <subcellularLocation>
        <location evidence="1">Secreted</location>
        <location evidence="1">Cell wall</location>
    </subcellularLocation>
</comment>
<evidence type="ECO:0000256" key="1">
    <source>
        <dbReference type="ARBA" id="ARBA00004191"/>
    </source>
</evidence>
<dbReference type="InterPro" id="IPR017850">
    <property type="entry name" value="Alkaline_phosphatase_core_sf"/>
</dbReference>
<gene>
    <name evidence="11" type="primary">acpA</name>
    <name evidence="12" type="ORF">ABUL08_11475</name>
    <name evidence="11" type="ORF">VK199_11425</name>
</gene>
<dbReference type="CDD" id="cd16013">
    <property type="entry name" value="AcpA"/>
    <property type="match status" value="1"/>
</dbReference>
<keyword evidence="6" id="KW-0843">Virulence</keyword>
<keyword evidence="4" id="KW-0964">Secreted</keyword>
<keyword evidence="10" id="KW-0732">Signal</keyword>
<keyword evidence="9" id="KW-1133">Transmembrane helix</keyword>
<feature type="chain" id="PRO_5043289018" description="phospholipase C" evidence="10">
    <location>
        <begin position="34"/>
        <end position="610"/>
    </location>
</feature>
<dbReference type="RefSeq" id="WP_350937278.1">
    <property type="nucleotide sequence ID" value="NZ_CP157762.1"/>
</dbReference>
<reference evidence="11" key="1">
    <citation type="submission" date="2024-01" db="EMBL/GenBank/DDBJ databases">
        <title>The genome sequence of Micromonospora mangrovi CCTCC AA 2012012.</title>
        <authorList>
            <person name="Gao J."/>
        </authorList>
    </citation>
    <scope>NUCLEOTIDE SEQUENCE</scope>
    <source>
        <strain evidence="11">CCTCC AA 2012012</strain>
    </source>
</reference>
<dbReference type="EC" id="3.1.4.3" evidence="3"/>
<dbReference type="GO" id="GO:0009395">
    <property type="term" value="P:phospholipid catabolic process"/>
    <property type="evidence" value="ECO:0007669"/>
    <property type="project" value="TreeGrafter"/>
</dbReference>